<protein>
    <submittedName>
        <fullName evidence="1">Bgt-50903</fullName>
    </submittedName>
</protein>
<dbReference type="Gene3D" id="3.30.420.10">
    <property type="entry name" value="Ribonuclease H-like superfamily/Ribonuclease H"/>
    <property type="match status" value="1"/>
</dbReference>
<dbReference type="AlphaFoldDB" id="A0A9X9MKF0"/>
<evidence type="ECO:0000313" key="1">
    <source>
        <dbReference type="EMBL" id="VDB90725.1"/>
    </source>
</evidence>
<gene>
    <name evidence="1" type="ORF">BGT96224V316_LOCUS5780</name>
</gene>
<dbReference type="InterPro" id="IPR036397">
    <property type="entry name" value="RNaseH_sf"/>
</dbReference>
<name>A0A9X9MKF0_BLUGR</name>
<dbReference type="GO" id="GO:0003676">
    <property type="term" value="F:nucleic acid binding"/>
    <property type="evidence" value="ECO:0007669"/>
    <property type="project" value="InterPro"/>
</dbReference>
<reference evidence="1 2" key="1">
    <citation type="submission" date="2018-08" db="EMBL/GenBank/DDBJ databases">
        <authorList>
            <person name="Muller C M."/>
        </authorList>
    </citation>
    <scope>NUCLEOTIDE SEQUENCE [LARGE SCALE GENOMIC DNA]</scope>
</reference>
<evidence type="ECO:0000313" key="2">
    <source>
        <dbReference type="Proteomes" id="UP000324639"/>
    </source>
</evidence>
<keyword evidence="2" id="KW-1185">Reference proteome</keyword>
<dbReference type="Proteomes" id="UP000324639">
    <property type="component" value="Chromosome Bgt_-08"/>
</dbReference>
<dbReference type="EMBL" id="LR026991">
    <property type="protein sequence ID" value="VDB90725.1"/>
    <property type="molecule type" value="Genomic_DNA"/>
</dbReference>
<organism evidence="1 2">
    <name type="scientific">Blumeria graminis f. sp. tritici</name>
    <dbReference type="NCBI Taxonomy" id="62690"/>
    <lineage>
        <taxon>Eukaryota</taxon>
        <taxon>Fungi</taxon>
        <taxon>Dikarya</taxon>
        <taxon>Ascomycota</taxon>
        <taxon>Pezizomycotina</taxon>
        <taxon>Leotiomycetes</taxon>
        <taxon>Erysiphales</taxon>
        <taxon>Erysiphaceae</taxon>
        <taxon>Blumeria</taxon>
    </lineage>
</organism>
<sequence length="63" mass="7101">MKDCIQRYHPNLGGGKQLIQDILRKIVKETLDSVSSEDLVRFIQSMPARSQAVIGADGRPTRY</sequence>
<accession>A0A9X9MKF0</accession>
<proteinExistence type="predicted"/>